<keyword evidence="4" id="KW-1185">Reference proteome</keyword>
<evidence type="ECO:0000256" key="2">
    <source>
        <dbReference type="SAM" id="SignalP"/>
    </source>
</evidence>
<proteinExistence type="predicted"/>
<feature type="region of interest" description="Disordered" evidence="1">
    <location>
        <begin position="25"/>
        <end position="60"/>
    </location>
</feature>
<gene>
    <name evidence="3" type="ORF">EZV62_005232</name>
</gene>
<protein>
    <submittedName>
        <fullName evidence="3">Uncharacterized protein</fullName>
    </submittedName>
</protein>
<dbReference type="EMBL" id="VAHF01000002">
    <property type="protein sequence ID" value="TXG70297.1"/>
    <property type="molecule type" value="Genomic_DNA"/>
</dbReference>
<feature type="signal peptide" evidence="2">
    <location>
        <begin position="1"/>
        <end position="24"/>
    </location>
</feature>
<accession>A0A5C7ILL3</accession>
<evidence type="ECO:0000256" key="1">
    <source>
        <dbReference type="SAM" id="MobiDB-lite"/>
    </source>
</evidence>
<evidence type="ECO:0000313" key="4">
    <source>
        <dbReference type="Proteomes" id="UP000323000"/>
    </source>
</evidence>
<keyword evidence="2" id="KW-0732">Signal</keyword>
<dbReference type="OrthoDB" id="10547502at2759"/>
<feature type="compositionally biased region" description="Polar residues" evidence="1">
    <location>
        <begin position="30"/>
        <end position="42"/>
    </location>
</feature>
<feature type="chain" id="PRO_5023007324" evidence="2">
    <location>
        <begin position="25"/>
        <end position="93"/>
    </location>
</feature>
<reference evidence="4" key="1">
    <citation type="journal article" date="2019" name="Gigascience">
        <title>De novo genome assembly of the endangered Acer yangbiense, a plant species with extremely small populations endemic to Yunnan Province, China.</title>
        <authorList>
            <person name="Yang J."/>
            <person name="Wariss H.M."/>
            <person name="Tao L."/>
            <person name="Zhang R."/>
            <person name="Yun Q."/>
            <person name="Hollingsworth P."/>
            <person name="Dao Z."/>
            <person name="Luo G."/>
            <person name="Guo H."/>
            <person name="Ma Y."/>
            <person name="Sun W."/>
        </authorList>
    </citation>
    <scope>NUCLEOTIDE SEQUENCE [LARGE SCALE GENOMIC DNA]</scope>
    <source>
        <strain evidence="4">cv. Malutang</strain>
    </source>
</reference>
<dbReference type="Proteomes" id="UP000323000">
    <property type="component" value="Chromosome 2"/>
</dbReference>
<comment type="caution">
    <text evidence="3">The sequence shown here is derived from an EMBL/GenBank/DDBJ whole genome shotgun (WGS) entry which is preliminary data.</text>
</comment>
<sequence length="93" mass="9834">MGCGMALACASFILLMGIDPNVDSMEESNDSGLETLENSSSIGKGNVSKKGVLVGGGRKGKENQNVGYISKNVTKEGMKRARCKYCGDTYAFD</sequence>
<organism evidence="3 4">
    <name type="scientific">Acer yangbiense</name>
    <dbReference type="NCBI Taxonomy" id="1000413"/>
    <lineage>
        <taxon>Eukaryota</taxon>
        <taxon>Viridiplantae</taxon>
        <taxon>Streptophyta</taxon>
        <taxon>Embryophyta</taxon>
        <taxon>Tracheophyta</taxon>
        <taxon>Spermatophyta</taxon>
        <taxon>Magnoliopsida</taxon>
        <taxon>eudicotyledons</taxon>
        <taxon>Gunneridae</taxon>
        <taxon>Pentapetalae</taxon>
        <taxon>rosids</taxon>
        <taxon>malvids</taxon>
        <taxon>Sapindales</taxon>
        <taxon>Sapindaceae</taxon>
        <taxon>Hippocastanoideae</taxon>
        <taxon>Acereae</taxon>
        <taxon>Acer</taxon>
    </lineage>
</organism>
<name>A0A5C7ILL3_9ROSI</name>
<dbReference type="AlphaFoldDB" id="A0A5C7ILL3"/>
<evidence type="ECO:0000313" key="3">
    <source>
        <dbReference type="EMBL" id="TXG70297.1"/>
    </source>
</evidence>
<feature type="compositionally biased region" description="Low complexity" evidence="1">
    <location>
        <begin position="43"/>
        <end position="52"/>
    </location>
</feature>